<dbReference type="InterPro" id="IPR036390">
    <property type="entry name" value="WH_DNA-bd_sf"/>
</dbReference>
<evidence type="ECO:0000256" key="3">
    <source>
        <dbReference type="ARBA" id="ARBA00023163"/>
    </source>
</evidence>
<dbReference type="Proteomes" id="UP001519271">
    <property type="component" value="Unassembled WGS sequence"/>
</dbReference>
<dbReference type="PANTHER" id="PTHR44846">
    <property type="entry name" value="MANNOSYL-D-GLYCERATE TRANSPORT/METABOLISM SYSTEM REPRESSOR MNGR-RELATED"/>
    <property type="match status" value="1"/>
</dbReference>
<organism evidence="5 6">
    <name type="scientific">Youngiibacter multivorans</name>
    <dbReference type="NCBI Taxonomy" id="937251"/>
    <lineage>
        <taxon>Bacteria</taxon>
        <taxon>Bacillati</taxon>
        <taxon>Bacillota</taxon>
        <taxon>Clostridia</taxon>
        <taxon>Eubacteriales</taxon>
        <taxon>Clostridiaceae</taxon>
        <taxon>Youngiibacter</taxon>
    </lineage>
</organism>
<dbReference type="InterPro" id="IPR036388">
    <property type="entry name" value="WH-like_DNA-bd_sf"/>
</dbReference>
<dbReference type="PRINTS" id="PR00035">
    <property type="entry name" value="HTHGNTR"/>
</dbReference>
<dbReference type="CDD" id="cd07377">
    <property type="entry name" value="WHTH_GntR"/>
    <property type="match status" value="1"/>
</dbReference>
<dbReference type="PANTHER" id="PTHR44846:SF1">
    <property type="entry name" value="MANNOSYL-D-GLYCERATE TRANSPORT_METABOLISM SYSTEM REPRESSOR MNGR-RELATED"/>
    <property type="match status" value="1"/>
</dbReference>
<protein>
    <submittedName>
        <fullName evidence="5">GntR family transcriptional regulator</fullName>
    </submittedName>
</protein>
<dbReference type="InterPro" id="IPR000524">
    <property type="entry name" value="Tscrpt_reg_HTH_GntR"/>
</dbReference>
<keyword evidence="1" id="KW-0805">Transcription regulation</keyword>
<accession>A0ABS4G107</accession>
<dbReference type="SUPFAM" id="SSF64288">
    <property type="entry name" value="Chorismate lyase-like"/>
    <property type="match status" value="1"/>
</dbReference>
<evidence type="ECO:0000256" key="1">
    <source>
        <dbReference type="ARBA" id="ARBA00023015"/>
    </source>
</evidence>
<keyword evidence="2" id="KW-0238">DNA-binding</keyword>
<dbReference type="SMART" id="SM00345">
    <property type="entry name" value="HTH_GNTR"/>
    <property type="match status" value="1"/>
</dbReference>
<comment type="caution">
    <text evidence="5">The sequence shown here is derived from an EMBL/GenBank/DDBJ whole genome shotgun (WGS) entry which is preliminary data.</text>
</comment>
<dbReference type="Pfam" id="PF00392">
    <property type="entry name" value="GntR"/>
    <property type="match status" value="1"/>
</dbReference>
<dbReference type="RefSeq" id="WP_209458464.1">
    <property type="nucleotide sequence ID" value="NZ_JAGGKC010000004.1"/>
</dbReference>
<sequence length="264" mass="30317">MAQVTSVTDKERKLPLFVAAYETMYNRIKDGTYKPGDKLPSESELSVELAISRGTLRQAMLLLQEDGLIMNYKGKGSFVLETNKELSTGIEKIVNPLITCSIQPIDKVITEMHFQPATEPHRKLFDLPQSSLVSRAEFSYFIKDKIVGFALVFMPYDLLVENGVAIDDNDEIHRFYNSFLTTERLSCESVLRMGFARKLTADKMHIKEKEPILIMEETFYMGNRPSMQQKIFFLPAYYELRILRSNDRYTSKQGTQGQLPSDKL</sequence>
<dbReference type="SUPFAM" id="SSF46785">
    <property type="entry name" value="Winged helix' DNA-binding domain"/>
    <property type="match status" value="1"/>
</dbReference>
<reference evidence="5 6" key="1">
    <citation type="submission" date="2021-03" db="EMBL/GenBank/DDBJ databases">
        <title>Genomic Encyclopedia of Type Strains, Phase IV (KMG-IV): sequencing the most valuable type-strain genomes for metagenomic binning, comparative biology and taxonomic classification.</title>
        <authorList>
            <person name="Goeker M."/>
        </authorList>
    </citation>
    <scope>NUCLEOTIDE SEQUENCE [LARGE SCALE GENOMIC DNA]</scope>
    <source>
        <strain evidence="5 6">DSM 6139</strain>
    </source>
</reference>
<proteinExistence type="predicted"/>
<evidence type="ECO:0000259" key="4">
    <source>
        <dbReference type="PROSITE" id="PS50949"/>
    </source>
</evidence>
<evidence type="ECO:0000256" key="2">
    <source>
        <dbReference type="ARBA" id="ARBA00023125"/>
    </source>
</evidence>
<keyword evidence="3" id="KW-0804">Transcription</keyword>
<dbReference type="InterPro" id="IPR050679">
    <property type="entry name" value="Bact_HTH_transcr_reg"/>
</dbReference>
<keyword evidence="6" id="KW-1185">Reference proteome</keyword>
<dbReference type="EMBL" id="JAGGKC010000004">
    <property type="protein sequence ID" value="MBP1918221.1"/>
    <property type="molecule type" value="Genomic_DNA"/>
</dbReference>
<evidence type="ECO:0000313" key="6">
    <source>
        <dbReference type="Proteomes" id="UP001519271"/>
    </source>
</evidence>
<dbReference type="Gene3D" id="1.10.10.10">
    <property type="entry name" value="Winged helix-like DNA-binding domain superfamily/Winged helix DNA-binding domain"/>
    <property type="match status" value="1"/>
</dbReference>
<dbReference type="PROSITE" id="PS50949">
    <property type="entry name" value="HTH_GNTR"/>
    <property type="match status" value="1"/>
</dbReference>
<dbReference type="Gene3D" id="3.40.1410.10">
    <property type="entry name" value="Chorismate lyase-like"/>
    <property type="match status" value="1"/>
</dbReference>
<name>A0ABS4G107_9CLOT</name>
<gene>
    <name evidence="5" type="ORF">J2Z34_000693</name>
</gene>
<evidence type="ECO:0000313" key="5">
    <source>
        <dbReference type="EMBL" id="MBP1918221.1"/>
    </source>
</evidence>
<feature type="domain" description="HTH gntR-type" evidence="4">
    <location>
        <begin position="14"/>
        <end position="82"/>
    </location>
</feature>
<dbReference type="InterPro" id="IPR028978">
    <property type="entry name" value="Chorismate_lyase_/UTRA_dom_sf"/>
</dbReference>